<dbReference type="AlphaFoldDB" id="E6MH52"/>
<accession>E6MH52</accession>
<evidence type="ECO:0000256" key="2">
    <source>
        <dbReference type="ARBA" id="ARBA00023239"/>
    </source>
</evidence>
<evidence type="ECO:0000313" key="5">
    <source>
        <dbReference type="Proteomes" id="UP000004754"/>
    </source>
</evidence>
<reference evidence="4 5" key="1">
    <citation type="submission" date="2010-12" db="EMBL/GenBank/DDBJ databases">
        <authorList>
            <person name="Muzny D."/>
            <person name="Qin X."/>
            <person name="Deng J."/>
            <person name="Jiang H."/>
            <person name="Liu Y."/>
            <person name="Qu J."/>
            <person name="Song X.-Z."/>
            <person name="Zhang L."/>
            <person name="Thornton R."/>
            <person name="Coyle M."/>
            <person name="Francisco L."/>
            <person name="Jackson L."/>
            <person name="Javaid M."/>
            <person name="Korchina V."/>
            <person name="Kovar C."/>
            <person name="Mata R."/>
            <person name="Mathew T."/>
            <person name="Ngo R."/>
            <person name="Nguyen L."/>
            <person name="Nguyen N."/>
            <person name="Okwuonu G."/>
            <person name="Ongeri F."/>
            <person name="Pham C."/>
            <person name="Simmons D."/>
            <person name="Wilczek-Boney K."/>
            <person name="Hale W."/>
            <person name="Jakkamsetti A."/>
            <person name="Pham P."/>
            <person name="Ruth R."/>
            <person name="San Lucas F."/>
            <person name="Warren J."/>
            <person name="Zhang J."/>
            <person name="Zhao Z."/>
            <person name="Zhou C."/>
            <person name="Zhu D."/>
            <person name="Lee S."/>
            <person name="Bess C."/>
            <person name="Blankenburg K."/>
            <person name="Forbes L."/>
            <person name="Fu Q."/>
            <person name="Gubbala S."/>
            <person name="Hirani K."/>
            <person name="Jayaseelan J.C."/>
            <person name="Lara F."/>
            <person name="Munidasa M."/>
            <person name="Palculict T."/>
            <person name="Patil S."/>
            <person name="Pu L.-L."/>
            <person name="Saada N."/>
            <person name="Tang L."/>
            <person name="Weissenberger G."/>
            <person name="Zhu Y."/>
            <person name="Hemphill L."/>
            <person name="Shang Y."/>
            <person name="Youmans B."/>
            <person name="Ayvaz T."/>
            <person name="Ross M."/>
            <person name="Santibanez J."/>
            <person name="Aqrawi P."/>
            <person name="Gross S."/>
            <person name="Joshi V."/>
            <person name="Fowler G."/>
            <person name="Nazareth L."/>
            <person name="Reid J."/>
            <person name="Worley K."/>
            <person name="Petrosino J."/>
            <person name="Highlander S."/>
            <person name="Gibbs R."/>
        </authorList>
    </citation>
    <scope>NUCLEOTIDE SEQUENCE [LARGE SCALE GENOMIC DNA]</scope>
    <source>
        <strain evidence="4 5">ATCC 23263</strain>
    </source>
</reference>
<dbReference type="Proteomes" id="UP000004754">
    <property type="component" value="Unassembled WGS sequence"/>
</dbReference>
<dbReference type="GO" id="GO:0046872">
    <property type="term" value="F:metal ion binding"/>
    <property type="evidence" value="ECO:0007669"/>
    <property type="project" value="UniProtKB-KW"/>
</dbReference>
<keyword evidence="2" id="KW-0456">Lyase</keyword>
<gene>
    <name evidence="4" type="ORF">HMP0721_1337</name>
</gene>
<dbReference type="PANTHER" id="PTHR22789">
    <property type="entry name" value="FUCULOSE PHOSPHATE ALDOLASE"/>
    <property type="match status" value="1"/>
</dbReference>
<dbReference type="SMART" id="SM01007">
    <property type="entry name" value="Aldolase_II"/>
    <property type="match status" value="1"/>
</dbReference>
<dbReference type="eggNOG" id="COG0235">
    <property type="taxonomic scope" value="Bacteria"/>
</dbReference>
<keyword evidence="1" id="KW-0479">Metal-binding</keyword>
<name>E6MH52_9FIRM</name>
<dbReference type="GO" id="GO:0016832">
    <property type="term" value="F:aldehyde-lyase activity"/>
    <property type="evidence" value="ECO:0007669"/>
    <property type="project" value="TreeGrafter"/>
</dbReference>
<evidence type="ECO:0000256" key="1">
    <source>
        <dbReference type="ARBA" id="ARBA00022723"/>
    </source>
</evidence>
<evidence type="ECO:0000259" key="3">
    <source>
        <dbReference type="SMART" id="SM01007"/>
    </source>
</evidence>
<evidence type="ECO:0000313" key="4">
    <source>
        <dbReference type="EMBL" id="EFV01942.1"/>
    </source>
</evidence>
<keyword evidence="5" id="KW-1185">Reference proteome</keyword>
<feature type="domain" description="Class II aldolase/adducin N-terminal" evidence="3">
    <location>
        <begin position="55"/>
        <end position="231"/>
    </location>
</feature>
<dbReference type="Pfam" id="PF00596">
    <property type="entry name" value="Aldolase_II"/>
    <property type="match status" value="1"/>
</dbReference>
<dbReference type="STRING" id="887929.HMP0721_1337"/>
<dbReference type="InterPro" id="IPR036409">
    <property type="entry name" value="Aldolase_II/adducin_N_sf"/>
</dbReference>
<dbReference type="HOGENOM" id="CLU_006033_3_0_9"/>
<dbReference type="GO" id="GO:0005829">
    <property type="term" value="C:cytosol"/>
    <property type="evidence" value="ECO:0007669"/>
    <property type="project" value="TreeGrafter"/>
</dbReference>
<protein>
    <submittedName>
        <fullName evidence="4">Putative L-ribulose-5-phosphate 4-epimerase</fullName>
    </submittedName>
</protein>
<dbReference type="InterPro" id="IPR001303">
    <property type="entry name" value="Aldolase_II/adducin_N"/>
</dbReference>
<dbReference type="PANTHER" id="PTHR22789:SF0">
    <property type="entry name" value="3-OXO-TETRONATE 4-PHOSPHATE DECARBOXYLASE-RELATED"/>
    <property type="match status" value="1"/>
</dbReference>
<dbReference type="Gene3D" id="3.40.225.10">
    <property type="entry name" value="Class II aldolase/adducin N-terminal domain"/>
    <property type="match status" value="1"/>
</dbReference>
<comment type="caution">
    <text evidence="4">The sequence shown here is derived from an EMBL/GenBank/DDBJ whole genome shotgun (WGS) entry which is preliminary data.</text>
</comment>
<dbReference type="InterPro" id="IPR050197">
    <property type="entry name" value="Aldolase_class_II_sugar_metab"/>
</dbReference>
<organism evidence="4 5">
    <name type="scientific">Pseudoramibacter alactolyticus ATCC 23263</name>
    <dbReference type="NCBI Taxonomy" id="887929"/>
    <lineage>
        <taxon>Bacteria</taxon>
        <taxon>Bacillati</taxon>
        <taxon>Bacillota</taxon>
        <taxon>Clostridia</taxon>
        <taxon>Eubacteriales</taxon>
        <taxon>Eubacteriaceae</taxon>
        <taxon>Pseudoramibacter</taxon>
    </lineage>
</organism>
<sequence length="260" mass="28102">MITPQSKFHENFSRGQADPVIIKKSPGAGVQLRRQTKRPIKAEKRKIMQLKSERERVAAFGRKLREAGLVTGTFGNVSLYDPASGLMAISPSGLDYDAVGAADVAVVDLDGRWVEGARRPSSEVDLHRIFYRHRSEITGIIHTHSVYATTLACRQEAIPPIHYLVGYAGREVPCTAYYPFGSQALADAAFAAMGPGKACLLGNHGLLALGTDIAEAFDVAEQIEYVARLYVQLKPLGAPVLLTDAQIDAATAALAGYHRS</sequence>
<proteinExistence type="predicted"/>
<dbReference type="EMBL" id="AEQN01000016">
    <property type="protein sequence ID" value="EFV01942.1"/>
    <property type="molecule type" value="Genomic_DNA"/>
</dbReference>
<dbReference type="SUPFAM" id="SSF53639">
    <property type="entry name" value="AraD/HMP-PK domain-like"/>
    <property type="match status" value="1"/>
</dbReference>
<dbReference type="GO" id="GO:0019323">
    <property type="term" value="P:pentose catabolic process"/>
    <property type="evidence" value="ECO:0007669"/>
    <property type="project" value="TreeGrafter"/>
</dbReference>